<dbReference type="InterPro" id="IPR001898">
    <property type="entry name" value="SLC13A/DASS"/>
</dbReference>
<keyword evidence="3" id="KW-0813">Transport</keyword>
<keyword evidence="4 7" id="KW-0812">Transmembrane</keyword>
<feature type="transmembrane region" description="Helical" evidence="7">
    <location>
        <begin position="580"/>
        <end position="600"/>
    </location>
</feature>
<reference evidence="8" key="1">
    <citation type="submission" date="2023-01" db="EMBL/GenBank/DDBJ databases">
        <title>Genome assembly of the deep-sea coral Lophelia pertusa.</title>
        <authorList>
            <person name="Herrera S."/>
            <person name="Cordes E."/>
        </authorList>
    </citation>
    <scope>NUCLEOTIDE SEQUENCE</scope>
    <source>
        <strain evidence="8">USNM1676648</strain>
        <tissue evidence="8">Polyp</tissue>
    </source>
</reference>
<dbReference type="GO" id="GO:0015141">
    <property type="term" value="F:succinate transmembrane transporter activity"/>
    <property type="evidence" value="ECO:0007669"/>
    <property type="project" value="UniProtKB-ARBA"/>
</dbReference>
<feature type="transmembrane region" description="Helical" evidence="7">
    <location>
        <begin position="620"/>
        <end position="639"/>
    </location>
</feature>
<proteinExistence type="inferred from homology"/>
<evidence type="ECO:0000256" key="6">
    <source>
        <dbReference type="ARBA" id="ARBA00023136"/>
    </source>
</evidence>
<comment type="similarity">
    <text evidence="2">Belongs to the SLC13A/DASS transporter (TC 2.A.47) family. NADC subfamily.</text>
</comment>
<feature type="transmembrane region" description="Helical" evidence="7">
    <location>
        <begin position="159"/>
        <end position="176"/>
    </location>
</feature>
<feature type="transmembrane region" description="Helical" evidence="7">
    <location>
        <begin position="299"/>
        <end position="321"/>
    </location>
</feature>
<gene>
    <name evidence="8" type="primary">Indy-2_3</name>
    <name evidence="8" type="ORF">OS493_004069</name>
</gene>
<dbReference type="AlphaFoldDB" id="A0A9X0D502"/>
<dbReference type="CDD" id="cd01115">
    <property type="entry name" value="SLC13_permease"/>
    <property type="match status" value="1"/>
</dbReference>
<name>A0A9X0D502_9CNID</name>
<dbReference type="EMBL" id="MU825874">
    <property type="protein sequence ID" value="KAJ7387105.1"/>
    <property type="molecule type" value="Genomic_DNA"/>
</dbReference>
<evidence type="ECO:0000313" key="8">
    <source>
        <dbReference type="EMBL" id="KAJ7387105.1"/>
    </source>
</evidence>
<dbReference type="Proteomes" id="UP001163046">
    <property type="component" value="Unassembled WGS sequence"/>
</dbReference>
<feature type="transmembrane region" description="Helical" evidence="7">
    <location>
        <begin position="122"/>
        <end position="139"/>
    </location>
</feature>
<feature type="transmembrane region" description="Helical" evidence="7">
    <location>
        <begin position="89"/>
        <end position="110"/>
    </location>
</feature>
<evidence type="ECO:0000256" key="1">
    <source>
        <dbReference type="ARBA" id="ARBA00004141"/>
    </source>
</evidence>
<feature type="transmembrane region" description="Helical" evidence="7">
    <location>
        <begin position="535"/>
        <end position="568"/>
    </location>
</feature>
<feature type="transmembrane region" description="Helical" evidence="7">
    <location>
        <begin position="415"/>
        <end position="434"/>
    </location>
</feature>
<dbReference type="PANTHER" id="PTHR10283:SF82">
    <property type="entry name" value="SOLUTE CARRIER FAMILY 13 MEMBER 2"/>
    <property type="match status" value="1"/>
</dbReference>
<evidence type="ECO:0000313" key="9">
    <source>
        <dbReference type="Proteomes" id="UP001163046"/>
    </source>
</evidence>
<comment type="subcellular location">
    <subcellularLocation>
        <location evidence="1">Membrane</location>
        <topology evidence="1">Multi-pass membrane protein</topology>
    </subcellularLocation>
</comment>
<organism evidence="8 9">
    <name type="scientific">Desmophyllum pertusum</name>
    <dbReference type="NCBI Taxonomy" id="174260"/>
    <lineage>
        <taxon>Eukaryota</taxon>
        <taxon>Metazoa</taxon>
        <taxon>Cnidaria</taxon>
        <taxon>Anthozoa</taxon>
        <taxon>Hexacorallia</taxon>
        <taxon>Scleractinia</taxon>
        <taxon>Caryophylliina</taxon>
        <taxon>Caryophylliidae</taxon>
        <taxon>Desmophyllum</taxon>
    </lineage>
</organism>
<keyword evidence="6 7" id="KW-0472">Membrane</keyword>
<evidence type="ECO:0000256" key="7">
    <source>
        <dbReference type="SAM" id="Phobius"/>
    </source>
</evidence>
<evidence type="ECO:0000256" key="4">
    <source>
        <dbReference type="ARBA" id="ARBA00022692"/>
    </source>
</evidence>
<dbReference type="InterPro" id="IPR031312">
    <property type="entry name" value="Na/sul_symport_CS"/>
</dbReference>
<dbReference type="OrthoDB" id="6493944at2759"/>
<feature type="transmembrane region" description="Helical" evidence="7">
    <location>
        <begin position="498"/>
        <end position="515"/>
    </location>
</feature>
<dbReference type="GO" id="GO:0005886">
    <property type="term" value="C:plasma membrane"/>
    <property type="evidence" value="ECO:0007669"/>
    <property type="project" value="TreeGrafter"/>
</dbReference>
<evidence type="ECO:0000256" key="2">
    <source>
        <dbReference type="ARBA" id="ARBA00006772"/>
    </source>
</evidence>
<feature type="transmembrane region" description="Helical" evidence="7">
    <location>
        <begin position="341"/>
        <end position="363"/>
    </location>
</feature>
<evidence type="ECO:0000256" key="3">
    <source>
        <dbReference type="ARBA" id="ARBA00022448"/>
    </source>
</evidence>
<dbReference type="PROSITE" id="PS01271">
    <property type="entry name" value="NA_SULFATE"/>
    <property type="match status" value="1"/>
</dbReference>
<sequence length="676" mass="75202">MWLASPLCPSAKVLERHQGTERRNHLLTRSRFLPRKIPRSAKILLKWRKYLVLILTPILLAPLPIAVPSPEARCAYCILLMAVYWVTEVVELAVTALLPLVLFPLLGVLGSKEVSTPYFKDTNVLFLGGLIVANAVEQWNLHKRIALRVLLLVGAQPRSLMLGFMLTTAFLSMWISNTATTAMMVPIVEAVLGEIKNENIKNQLEKNNEAKSLEDLDQIDEAVPQQGSFQLGDMNDDNEKAENKKTVTLQEPEITREKNENDAGFRYKKDERTSAVNLLREEEEIEAAETEYYNKLCKAMMLAVAYAANIGGTATLTGTAPNLVFSGQVNSLYPDSPGFSFASWFGFAFPQMVVLLFVAWIWIQLMFFKINFRKCCHKCFCCCFRRRSQKKDDKSTQAIKQVLVDQYKSLGPMSFAETAVLVHFILLALLWLFRDPKFMKGWAILFEKDYVRDATVAMSIAFSLFVFPSQRPRIFAPDGSMNKPPPGLLNFKEMSKRFPWNIIMLLGSGFALAEACKVSGLSKWVGTQLANLDAIPSYAIVIIVCIMITTFTEVTSNTATATIFLPILASLGEEIHVHPYYLMLPAAISCSFAFMLPVATPPNAIVFAGGHLKVKDMAKVGFGMNILAVTVLVICVNLYGVPMFDLHNFPDWAGTGGGGSINSGNVTLVCRNVTIS</sequence>
<evidence type="ECO:0000256" key="5">
    <source>
        <dbReference type="ARBA" id="ARBA00022989"/>
    </source>
</evidence>
<keyword evidence="9" id="KW-1185">Reference proteome</keyword>
<dbReference type="PANTHER" id="PTHR10283">
    <property type="entry name" value="SOLUTE CARRIER FAMILY 13 MEMBER"/>
    <property type="match status" value="1"/>
</dbReference>
<accession>A0A9X0D502</accession>
<dbReference type="Pfam" id="PF00939">
    <property type="entry name" value="Na_sulph_symp"/>
    <property type="match status" value="1"/>
</dbReference>
<comment type="caution">
    <text evidence="8">The sequence shown here is derived from an EMBL/GenBank/DDBJ whole genome shotgun (WGS) entry which is preliminary data.</text>
</comment>
<keyword evidence="5 7" id="KW-1133">Transmembrane helix</keyword>
<protein>
    <submittedName>
        <fullName evidence="8">Solute carrier 13</fullName>
    </submittedName>
</protein>
<feature type="transmembrane region" description="Helical" evidence="7">
    <location>
        <begin position="50"/>
        <end position="69"/>
    </location>
</feature>